<comment type="similarity">
    <text evidence="4 10">Belongs to the glycosyl hydrolase 13 family. GlgB subfamily.</text>
</comment>
<sequence length="749" mass="85123">MTNNALEFQHGIDVALLNGQYVDVFALLGMHSGDDGKSLVVRCFLRGALGVDVICMKTSRKVASLDKRNDQGLFSGKMGRRVKPFLYRLRVRYPLDIQEVIDPYQFSSLLEADDLYLFGEGHQQQSYQFLGANWRVNQGVTGVLFCVWAPNAQRVSLIGDFNHWDGAVNVMRQHLASGLWEIFIPQVSAGDHYKFEIVDANGQCIERADPYAKAMQSAPGNASIVAEQTPYDWQDKLWLKQRCDKVWHQAAMSTYEVHLGSWRRQGEDGADYLDYSELIKQLIPYVLEMGFTHLQLMPLSEYPFDGSWGYQPVGLYAPTYRFGDANGLKAFIDACHQAGIAVLLDWVPAHFPKDPHGLKQFDGTSLYEHDDPRQGEHPDWDTLIYNYERGEVQSYLLSNACYWLKEFHFDGLRLDAVSSMLYLDYSREAGQWLPNAYGGRENLAAIRFLQNLNQRLYQSFPGICMIAEESTAWPGVTHIIDKPLQAQESEQTANLGFGFKWNMGWMNDSLGYLSHESIHRRHHHHEFSFSLVYQYTEQFILALSHDEVVHGKGSLLHKMPGDDWQKFATLRAYYGFMWGHPGKKLLFMGGEFAQRDEWDHDVSLDWHLLQYPPHLGMQAWVKDLNKLYKASSALWLKDDEASGFSWLDCDNADSSIFSFIRHGSDPLVSSRDDLIFVVNMTPEVHHGFRVGLPQDGEYSEQLNSDSAFYGGSDVGNQGVINAKSYAYQGLPYSALITVPPLACLVIGKG</sequence>
<evidence type="ECO:0000256" key="4">
    <source>
        <dbReference type="ARBA" id="ARBA00009000"/>
    </source>
</evidence>
<dbReference type="STRING" id="225849.swp_1314"/>
<dbReference type="OrthoDB" id="9800174at2"/>
<dbReference type="NCBIfam" id="NF008967">
    <property type="entry name" value="PRK12313.1"/>
    <property type="match status" value="1"/>
</dbReference>
<keyword evidence="9 10" id="KW-0119">Carbohydrate metabolism</keyword>
<dbReference type="SUPFAM" id="SSF51011">
    <property type="entry name" value="Glycosyl hydrolase domain"/>
    <property type="match status" value="1"/>
</dbReference>
<dbReference type="CAZy" id="CBM48">
    <property type="family name" value="Carbohydrate-Binding Module Family 48"/>
</dbReference>
<dbReference type="InterPro" id="IPR013783">
    <property type="entry name" value="Ig-like_fold"/>
</dbReference>
<reference evidence="13 14" key="1">
    <citation type="journal article" date="2008" name="PLoS ONE">
        <title>Environmental adaptation: genomic analysis of the piezotolerant and psychrotolerant deep-sea iron reducing bacterium Shewanella piezotolerans WP3.</title>
        <authorList>
            <person name="Wang F."/>
            <person name="Wang J."/>
            <person name="Jian H."/>
            <person name="Zhang B."/>
            <person name="Li S."/>
            <person name="Wang F."/>
            <person name="Zeng X."/>
            <person name="Gao L."/>
            <person name="Bartlett D.H."/>
            <person name="Yu J."/>
            <person name="Hu S."/>
            <person name="Xiao X."/>
        </authorList>
    </citation>
    <scope>NUCLEOTIDE SEQUENCE [LARGE SCALE GENOMIC DNA]</scope>
    <source>
        <strain evidence="14">WP3 / JCM 13877</strain>
    </source>
</reference>
<dbReference type="Pfam" id="PF02806">
    <property type="entry name" value="Alpha-amylase_C"/>
    <property type="match status" value="1"/>
</dbReference>
<dbReference type="Gene3D" id="3.20.20.80">
    <property type="entry name" value="Glycosidases"/>
    <property type="match status" value="1"/>
</dbReference>
<keyword evidence="6 10" id="KW-0328">Glycosyltransferase</keyword>
<dbReference type="GO" id="GO:0005829">
    <property type="term" value="C:cytosol"/>
    <property type="evidence" value="ECO:0007669"/>
    <property type="project" value="TreeGrafter"/>
</dbReference>
<dbReference type="Pfam" id="PF02922">
    <property type="entry name" value="CBM_48"/>
    <property type="match status" value="1"/>
</dbReference>
<dbReference type="KEGG" id="swp:swp_1314"/>
<dbReference type="GO" id="GO:0043169">
    <property type="term" value="F:cation binding"/>
    <property type="evidence" value="ECO:0007669"/>
    <property type="project" value="InterPro"/>
</dbReference>
<dbReference type="NCBIfam" id="TIGR01515">
    <property type="entry name" value="branching_enzym"/>
    <property type="match status" value="1"/>
</dbReference>
<dbReference type="RefSeq" id="WP_020911480.1">
    <property type="nucleotide sequence ID" value="NC_011566.1"/>
</dbReference>
<accession>B8CJK5</accession>
<dbReference type="HOGENOM" id="CLU_004245_3_2_6"/>
<dbReference type="InterPro" id="IPR054169">
    <property type="entry name" value="GlgB_N"/>
</dbReference>
<dbReference type="GO" id="GO:0003844">
    <property type="term" value="F:1,4-alpha-glucan branching enzyme activity"/>
    <property type="evidence" value="ECO:0007669"/>
    <property type="project" value="UniProtKB-UniRule"/>
</dbReference>
<dbReference type="CAZy" id="GH13">
    <property type="family name" value="Glycoside Hydrolase Family 13"/>
</dbReference>
<evidence type="ECO:0000256" key="6">
    <source>
        <dbReference type="ARBA" id="ARBA00022676"/>
    </source>
</evidence>
<protein>
    <recommendedName>
        <fullName evidence="10">1,4-alpha-glucan branching enzyme GlgB</fullName>
        <ecNumber evidence="10">2.4.1.18</ecNumber>
    </recommendedName>
    <alternativeName>
        <fullName evidence="10">1,4-alpha-D-glucan:1,4-alpha-D-glucan 6-glucosyl-transferase</fullName>
    </alternativeName>
    <alternativeName>
        <fullName evidence="10">Alpha-(1-&gt;4)-glucan branching enzyme</fullName>
    </alternativeName>
    <alternativeName>
        <fullName evidence="10">Glycogen branching enzyme</fullName>
        <shortName evidence="10">BE</shortName>
    </alternativeName>
</protein>
<dbReference type="GO" id="GO:0004553">
    <property type="term" value="F:hydrolase activity, hydrolyzing O-glycosyl compounds"/>
    <property type="evidence" value="ECO:0007669"/>
    <property type="project" value="InterPro"/>
</dbReference>
<evidence type="ECO:0000256" key="2">
    <source>
        <dbReference type="ARBA" id="ARBA00002953"/>
    </source>
</evidence>
<dbReference type="Gene3D" id="2.60.40.1180">
    <property type="entry name" value="Golgi alpha-mannosidase II"/>
    <property type="match status" value="1"/>
</dbReference>
<dbReference type="PANTHER" id="PTHR43651">
    <property type="entry name" value="1,4-ALPHA-GLUCAN-BRANCHING ENZYME"/>
    <property type="match status" value="1"/>
</dbReference>
<comment type="subunit">
    <text evidence="10">Monomer.</text>
</comment>
<evidence type="ECO:0000256" key="8">
    <source>
        <dbReference type="ARBA" id="ARBA00023056"/>
    </source>
</evidence>
<dbReference type="FunFam" id="3.20.20.80:FF:000003">
    <property type="entry name" value="1,4-alpha-glucan branching enzyme GlgB"/>
    <property type="match status" value="1"/>
</dbReference>
<gene>
    <name evidence="10" type="primary">glgB</name>
    <name evidence="13" type="ordered locus">swp_1314</name>
</gene>
<evidence type="ECO:0000256" key="9">
    <source>
        <dbReference type="ARBA" id="ARBA00023277"/>
    </source>
</evidence>
<dbReference type="eggNOG" id="COG0296">
    <property type="taxonomic scope" value="Bacteria"/>
</dbReference>
<dbReference type="PANTHER" id="PTHR43651:SF3">
    <property type="entry name" value="1,4-ALPHA-GLUCAN-BRANCHING ENZYME"/>
    <property type="match status" value="1"/>
</dbReference>
<dbReference type="AlphaFoldDB" id="B8CJK5"/>
<dbReference type="Gene3D" id="2.60.40.10">
    <property type="entry name" value="Immunoglobulins"/>
    <property type="match status" value="1"/>
</dbReference>
<dbReference type="GO" id="GO:0005978">
    <property type="term" value="P:glycogen biosynthetic process"/>
    <property type="evidence" value="ECO:0007669"/>
    <property type="project" value="UniProtKB-UniRule"/>
</dbReference>
<dbReference type="InterPro" id="IPR006048">
    <property type="entry name" value="A-amylase/branching_C"/>
</dbReference>
<dbReference type="InterPro" id="IPR006407">
    <property type="entry name" value="GlgB"/>
</dbReference>
<keyword evidence="8 10" id="KW-0320">Glycogen biosynthesis</keyword>
<dbReference type="SUPFAM" id="SSF51445">
    <property type="entry name" value="(Trans)glycosidases"/>
    <property type="match status" value="1"/>
</dbReference>
<dbReference type="InterPro" id="IPR044143">
    <property type="entry name" value="GlgB_N_E_set_prok"/>
</dbReference>
<dbReference type="InterPro" id="IPR037439">
    <property type="entry name" value="Branching_enzy"/>
</dbReference>
<dbReference type="InterPro" id="IPR014756">
    <property type="entry name" value="Ig_E-set"/>
</dbReference>
<dbReference type="InterPro" id="IPR013780">
    <property type="entry name" value="Glyco_hydro_b"/>
</dbReference>
<dbReference type="UniPathway" id="UPA00164"/>
<name>B8CJK5_SHEPW</name>
<dbReference type="FunFam" id="2.60.40.10:FF:000169">
    <property type="entry name" value="1,4-alpha-glucan branching enzyme GlgB"/>
    <property type="match status" value="1"/>
</dbReference>
<dbReference type="SUPFAM" id="SSF81296">
    <property type="entry name" value="E set domains"/>
    <property type="match status" value="1"/>
</dbReference>
<dbReference type="InterPro" id="IPR017853">
    <property type="entry name" value="GH"/>
</dbReference>
<evidence type="ECO:0000313" key="13">
    <source>
        <dbReference type="EMBL" id="ACJ28102.1"/>
    </source>
</evidence>
<dbReference type="SMART" id="SM00642">
    <property type="entry name" value="Aamy"/>
    <property type="match status" value="1"/>
</dbReference>
<feature type="domain" description="Glycosyl hydrolase family 13 catalytic" evidence="12">
    <location>
        <begin position="256"/>
        <end position="637"/>
    </location>
</feature>
<dbReference type="CDD" id="cd11322">
    <property type="entry name" value="AmyAc_Glg_BE"/>
    <property type="match status" value="1"/>
</dbReference>
<dbReference type="HAMAP" id="MF_00685">
    <property type="entry name" value="GlgB"/>
    <property type="match status" value="1"/>
</dbReference>
<evidence type="ECO:0000259" key="12">
    <source>
        <dbReference type="SMART" id="SM00642"/>
    </source>
</evidence>
<comment type="pathway">
    <text evidence="3 10">Glycan biosynthesis; glycogen biosynthesis.</text>
</comment>
<proteinExistence type="inferred from homology"/>
<evidence type="ECO:0000256" key="11">
    <source>
        <dbReference type="PIRSR" id="PIRSR000463-1"/>
    </source>
</evidence>
<evidence type="ECO:0000256" key="10">
    <source>
        <dbReference type="HAMAP-Rule" id="MF_00685"/>
    </source>
</evidence>
<dbReference type="NCBIfam" id="NF003811">
    <property type="entry name" value="PRK05402.1"/>
    <property type="match status" value="1"/>
</dbReference>
<evidence type="ECO:0000313" key="14">
    <source>
        <dbReference type="Proteomes" id="UP000000753"/>
    </source>
</evidence>
<organism evidence="13 14">
    <name type="scientific">Shewanella piezotolerans (strain WP3 / JCM 13877)</name>
    <dbReference type="NCBI Taxonomy" id="225849"/>
    <lineage>
        <taxon>Bacteria</taxon>
        <taxon>Pseudomonadati</taxon>
        <taxon>Pseudomonadota</taxon>
        <taxon>Gammaproteobacteria</taxon>
        <taxon>Alteromonadales</taxon>
        <taxon>Shewanellaceae</taxon>
        <taxon>Shewanella</taxon>
    </lineage>
</organism>
<dbReference type="FunFam" id="2.60.40.1180:FF:000002">
    <property type="entry name" value="1,4-alpha-glucan branching enzyme GlgB"/>
    <property type="match status" value="1"/>
</dbReference>
<evidence type="ECO:0000256" key="5">
    <source>
        <dbReference type="ARBA" id="ARBA00022600"/>
    </source>
</evidence>
<dbReference type="Pfam" id="PF22019">
    <property type="entry name" value="GlgB_N"/>
    <property type="match status" value="1"/>
</dbReference>
<dbReference type="InterPro" id="IPR004193">
    <property type="entry name" value="Glyco_hydro_13_N"/>
</dbReference>
<comment type="catalytic activity">
    <reaction evidence="1 10">
        <text>Transfers a segment of a (1-&gt;4)-alpha-D-glucan chain to a primary hydroxy group in a similar glucan chain.</text>
        <dbReference type="EC" id="2.4.1.18"/>
    </reaction>
</comment>
<feature type="active site" description="Nucleophile" evidence="10 11">
    <location>
        <position position="415"/>
    </location>
</feature>
<keyword evidence="14" id="KW-1185">Reference proteome</keyword>
<evidence type="ECO:0000256" key="1">
    <source>
        <dbReference type="ARBA" id="ARBA00000826"/>
    </source>
</evidence>
<dbReference type="Pfam" id="PF00128">
    <property type="entry name" value="Alpha-amylase"/>
    <property type="match status" value="1"/>
</dbReference>
<keyword evidence="5 10" id="KW-0321">Glycogen metabolism</keyword>
<dbReference type="Proteomes" id="UP000000753">
    <property type="component" value="Chromosome"/>
</dbReference>
<evidence type="ECO:0000256" key="3">
    <source>
        <dbReference type="ARBA" id="ARBA00004964"/>
    </source>
</evidence>
<evidence type="ECO:0000256" key="7">
    <source>
        <dbReference type="ARBA" id="ARBA00022679"/>
    </source>
</evidence>
<dbReference type="InterPro" id="IPR006047">
    <property type="entry name" value="GH13_cat_dom"/>
</dbReference>
<keyword evidence="7 10" id="KW-0808">Transferase</keyword>
<dbReference type="EC" id="2.4.1.18" evidence="10"/>
<dbReference type="EMBL" id="CP000472">
    <property type="protein sequence ID" value="ACJ28102.1"/>
    <property type="molecule type" value="Genomic_DNA"/>
</dbReference>
<feature type="active site" description="Proton donor" evidence="10 11">
    <location>
        <position position="468"/>
    </location>
</feature>
<comment type="function">
    <text evidence="2 10">Catalyzes the formation of the alpha-1,6-glucosidic linkages in glycogen by scission of a 1,4-alpha-linked oligosaccharide from growing alpha-1,4-glucan chains and the subsequent attachment of the oligosaccharide to the alpha-1,6 position.</text>
</comment>
<dbReference type="PIRSF" id="PIRSF000463">
    <property type="entry name" value="GlgB"/>
    <property type="match status" value="1"/>
</dbReference>
<dbReference type="CDD" id="cd02855">
    <property type="entry name" value="E_set_GBE_prok_N"/>
    <property type="match status" value="1"/>
</dbReference>